<organism evidence="1 2">
    <name type="scientific">Virgibacillus xinjiangensis</name>
    <dbReference type="NCBI Taxonomy" id="393090"/>
    <lineage>
        <taxon>Bacteria</taxon>
        <taxon>Bacillati</taxon>
        <taxon>Bacillota</taxon>
        <taxon>Bacilli</taxon>
        <taxon>Bacillales</taxon>
        <taxon>Bacillaceae</taxon>
        <taxon>Virgibacillus</taxon>
    </lineage>
</organism>
<keyword evidence="2" id="KW-1185">Reference proteome</keyword>
<accession>A0ABV7CY62</accession>
<dbReference type="Proteomes" id="UP001595279">
    <property type="component" value="Unassembled WGS sequence"/>
</dbReference>
<evidence type="ECO:0000313" key="2">
    <source>
        <dbReference type="Proteomes" id="UP001595279"/>
    </source>
</evidence>
<proteinExistence type="predicted"/>
<name>A0ABV7CY62_9BACI</name>
<sequence>MGKRKNSKFESLLEDKGLEFVSAALLLSGQLSVRSVLVNRDGDVEIRVVGELGKSSDHQETDLYDFLKNNGNKGIDQLIESLKQQVVDANKGRD</sequence>
<evidence type="ECO:0000313" key="1">
    <source>
        <dbReference type="EMBL" id="MFC3041095.1"/>
    </source>
</evidence>
<protein>
    <submittedName>
        <fullName evidence="1">Uncharacterized protein</fullName>
    </submittedName>
</protein>
<dbReference type="RefSeq" id="WP_390273155.1">
    <property type="nucleotide sequence ID" value="NZ_JBHRSA010000046.1"/>
</dbReference>
<gene>
    <name evidence="1" type="ORF">ACFOGI_12680</name>
</gene>
<reference evidence="2" key="1">
    <citation type="journal article" date="2019" name="Int. J. Syst. Evol. Microbiol.">
        <title>The Global Catalogue of Microorganisms (GCM) 10K type strain sequencing project: providing services to taxonomists for standard genome sequencing and annotation.</title>
        <authorList>
            <consortium name="The Broad Institute Genomics Platform"/>
            <consortium name="The Broad Institute Genome Sequencing Center for Infectious Disease"/>
            <person name="Wu L."/>
            <person name="Ma J."/>
        </authorList>
    </citation>
    <scope>NUCLEOTIDE SEQUENCE [LARGE SCALE GENOMIC DNA]</scope>
    <source>
        <strain evidence="2">KCTC 13128</strain>
    </source>
</reference>
<dbReference type="EMBL" id="JBHRSA010000046">
    <property type="protein sequence ID" value="MFC3041095.1"/>
    <property type="molecule type" value="Genomic_DNA"/>
</dbReference>
<comment type="caution">
    <text evidence="1">The sequence shown here is derived from an EMBL/GenBank/DDBJ whole genome shotgun (WGS) entry which is preliminary data.</text>
</comment>